<evidence type="ECO:0000256" key="1">
    <source>
        <dbReference type="ARBA" id="ARBA00022729"/>
    </source>
</evidence>
<reference evidence="8" key="3">
    <citation type="journal article" date="2018" name="BMC Genomics">
        <title>Whole genome sequencing and function prediction of 133 gut anaerobes isolated from chicken caecum in pure cultures.</title>
        <authorList>
            <person name="Medvecky M."/>
            <person name="Cejkova D."/>
            <person name="Polansky O."/>
            <person name="Karasova D."/>
            <person name="Kubasova T."/>
            <person name="Cizek A."/>
            <person name="Rychlik I."/>
        </authorList>
    </citation>
    <scope>NUCLEOTIDE SEQUENCE</scope>
    <source>
        <strain evidence="8">An84</strain>
    </source>
</reference>
<organism evidence="7 10">
    <name type="scientific">Ligilactobacillus salivarius</name>
    <dbReference type="NCBI Taxonomy" id="1624"/>
    <lineage>
        <taxon>Bacteria</taxon>
        <taxon>Bacillati</taxon>
        <taxon>Bacillota</taxon>
        <taxon>Bacilli</taxon>
        <taxon>Lactobacillales</taxon>
        <taxon>Lactobacillaceae</taxon>
        <taxon>Ligilactobacillus</taxon>
    </lineage>
</organism>
<feature type="transmembrane region" description="Helical" evidence="3">
    <location>
        <begin position="7"/>
        <end position="30"/>
    </location>
</feature>
<dbReference type="InterPro" id="IPR050570">
    <property type="entry name" value="Cell_wall_metabolism_enzyme"/>
</dbReference>
<dbReference type="InterPro" id="IPR016047">
    <property type="entry name" value="M23ase_b-sheet_dom"/>
</dbReference>
<feature type="domain" description="Phage tail lysozyme" evidence="5">
    <location>
        <begin position="68"/>
        <end position="201"/>
    </location>
</feature>
<dbReference type="Pfam" id="PF01551">
    <property type="entry name" value="Peptidase_M23"/>
    <property type="match status" value="1"/>
</dbReference>
<dbReference type="Gene3D" id="1.10.530.10">
    <property type="match status" value="1"/>
</dbReference>
<accession>A0A1V9RC38</accession>
<evidence type="ECO:0000256" key="3">
    <source>
        <dbReference type="SAM" id="Phobius"/>
    </source>
</evidence>
<dbReference type="Pfam" id="PF18013">
    <property type="entry name" value="Phage_lysozyme2"/>
    <property type="match status" value="1"/>
</dbReference>
<dbReference type="PANTHER" id="PTHR21666:SF289">
    <property type="entry name" value="L-ALA--D-GLU ENDOPEPTIDASE"/>
    <property type="match status" value="1"/>
</dbReference>
<evidence type="ECO:0000259" key="4">
    <source>
        <dbReference type="Pfam" id="PF01551"/>
    </source>
</evidence>
<dbReference type="EMBL" id="QFAS01000005">
    <property type="protein sequence ID" value="PWG53163.1"/>
    <property type="molecule type" value="Genomic_DNA"/>
</dbReference>
<dbReference type="Proteomes" id="UP000196255">
    <property type="component" value="Unassembled WGS sequence"/>
</dbReference>
<reference evidence="6" key="6">
    <citation type="submission" date="2021-09" db="EMBL/GenBank/DDBJ databases">
        <authorList>
            <person name="Gilroy R."/>
        </authorList>
    </citation>
    <scope>NUCLEOTIDE SEQUENCE</scope>
    <source>
        <strain evidence="6">CHK189-29639</strain>
    </source>
</reference>
<evidence type="ECO:0000259" key="5">
    <source>
        <dbReference type="Pfam" id="PF18013"/>
    </source>
</evidence>
<evidence type="ECO:0000313" key="9">
    <source>
        <dbReference type="EMBL" id="PWG53163.1"/>
    </source>
</evidence>
<reference evidence="6" key="5">
    <citation type="journal article" date="2021" name="PeerJ">
        <title>Extensive microbial diversity within the chicken gut microbiome revealed by metagenomics and culture.</title>
        <authorList>
            <person name="Gilroy R."/>
            <person name="Ravi A."/>
            <person name="Getino M."/>
            <person name="Pursley I."/>
            <person name="Horton D.L."/>
            <person name="Alikhan N.F."/>
            <person name="Baker D."/>
            <person name="Gharbi K."/>
            <person name="Hall N."/>
            <person name="Watson M."/>
            <person name="Adriaenssens E.M."/>
            <person name="Foster-Nyarko E."/>
            <person name="Jarju S."/>
            <person name="Secka A."/>
            <person name="Antonio M."/>
            <person name="Oren A."/>
            <person name="Chaudhuri R.R."/>
            <person name="La Ragione R."/>
            <person name="Hildebrand F."/>
            <person name="Pallen M.J."/>
        </authorList>
    </citation>
    <scope>NUCLEOTIDE SEQUENCE</scope>
    <source>
        <strain evidence="6">CHK189-29639</strain>
    </source>
</reference>
<dbReference type="InterPro" id="IPR041219">
    <property type="entry name" value="Phage_lysozyme2"/>
</dbReference>
<dbReference type="PANTHER" id="PTHR21666">
    <property type="entry name" value="PEPTIDASE-RELATED"/>
    <property type="match status" value="1"/>
</dbReference>
<name>A0A1V9RC38_9LACO</name>
<dbReference type="RefSeq" id="WP_081534481.1">
    <property type="nucleotide sequence ID" value="NZ_CP027644.1"/>
</dbReference>
<evidence type="ECO:0000313" key="7">
    <source>
        <dbReference type="EMBL" id="OQQ90579.1"/>
    </source>
</evidence>
<reference evidence="9 12" key="4">
    <citation type="submission" date="2018-05" db="EMBL/GenBank/DDBJ databases">
        <title>Lactobacillus salivarius genome sequencing and assembly.</title>
        <authorList>
            <person name="Audisio C."/>
            <person name="Albarracin L."/>
            <person name="Torres M.J."/>
            <person name="Hebert E.M."/>
            <person name="Saavedra L."/>
        </authorList>
    </citation>
    <scope>NUCLEOTIDE SEQUENCE [LARGE SCALE GENOMIC DNA]</scope>
    <source>
        <strain evidence="9 12">A3iob</strain>
    </source>
</reference>
<evidence type="ECO:0000313" key="8">
    <source>
        <dbReference type="EMBL" id="OUN19053.1"/>
    </source>
</evidence>
<dbReference type="SUPFAM" id="SSF51261">
    <property type="entry name" value="Duplicated hybrid motif"/>
    <property type="match status" value="1"/>
</dbReference>
<proteinExistence type="predicted"/>
<dbReference type="Proteomes" id="UP000759256">
    <property type="component" value="Unassembled WGS sequence"/>
</dbReference>
<comment type="caution">
    <text evidence="7">The sequence shown here is derived from an EMBL/GenBank/DDBJ whole genome shotgun (WGS) entry which is preliminary data.</text>
</comment>
<dbReference type="AlphaFoldDB" id="A0A1V9RC38"/>
<evidence type="ECO:0000313" key="11">
    <source>
        <dbReference type="Proteomes" id="UP000196255"/>
    </source>
</evidence>
<evidence type="ECO:0000256" key="2">
    <source>
        <dbReference type="SAM" id="MobiDB-lite"/>
    </source>
</evidence>
<feature type="domain" description="M23ase beta-sheet core" evidence="4">
    <location>
        <begin position="277"/>
        <end position="372"/>
    </location>
</feature>
<feature type="region of interest" description="Disordered" evidence="2">
    <location>
        <begin position="41"/>
        <end position="60"/>
    </location>
</feature>
<keyword evidence="3" id="KW-1133">Transmembrane helix</keyword>
<dbReference type="InterPro" id="IPR011055">
    <property type="entry name" value="Dup_hybrid_motif"/>
</dbReference>
<keyword evidence="1" id="KW-0732">Signal</keyword>
<reference evidence="11" key="2">
    <citation type="submission" date="2017-04" db="EMBL/GenBank/DDBJ databases">
        <title>Function of individual gut microbiota members based on whole genome sequencing of pure cultures obtained from chicken caecum.</title>
        <authorList>
            <person name="Medvecky M."/>
            <person name="Cejkova D."/>
            <person name="Polansky O."/>
            <person name="Karasova D."/>
            <person name="Kubasova T."/>
            <person name="Cizek A."/>
            <person name="Rychlik I."/>
        </authorList>
    </citation>
    <scope>NUCLEOTIDE SEQUENCE [LARGE SCALE GENOMIC DNA]</scope>
    <source>
        <strain evidence="11">An84</strain>
    </source>
</reference>
<evidence type="ECO:0000313" key="6">
    <source>
        <dbReference type="EMBL" id="HJG15516.1"/>
    </source>
</evidence>
<dbReference type="EMBL" id="NFHF01000005">
    <property type="protein sequence ID" value="OUN19053.1"/>
    <property type="molecule type" value="Genomic_DNA"/>
</dbReference>
<dbReference type="CDD" id="cd12797">
    <property type="entry name" value="M23_peptidase"/>
    <property type="match status" value="1"/>
</dbReference>
<sequence>MKNLKVWIIAGIGAGSSLLIFMMIIIMIIFNVNLNSSCDDSESAANNPTSATGASGSWEKKGSKAYNTAKEVFDFWVKKGMSGAGAAGIVGNIGGAENTGFVLDQKEIGGGSGGGLYQFTPYTKYLNDPKSDKSWSAQNQSEVVISLEPGTVKSYLSRTKTSSPGDAATNWMNMYERPSEKAKESTNGARRSAAEKFYEMFGGASITANESILGGTVDGANAGEQAQSDEESVNCGDDSTSVPGSWIWPFKSVPKSGPSLDTAQKFGNDGGFRTNSFHDGVDFGDATYNGDIHAVHGGKISKIVKPGEYGVSFYLVWETTDDGYGIAYQEFGNMDDIFVKEGDTVKTGDKIGVSRPGGQEYSHLHLGISKEKDLGKALGKSFTDDGTWLNPVDVIKKGLENSGAGD</sequence>
<feature type="compositionally biased region" description="Polar residues" evidence="2">
    <location>
        <begin position="41"/>
        <end position="55"/>
    </location>
</feature>
<protein>
    <submittedName>
        <fullName evidence="9">M23 family peptidase</fullName>
    </submittedName>
    <submittedName>
        <fullName evidence="6">Phage tail-type lysozyme domain-containing protein</fullName>
    </submittedName>
</protein>
<keyword evidence="3" id="KW-0812">Transmembrane</keyword>
<dbReference type="Proteomes" id="UP000245607">
    <property type="component" value="Unassembled WGS sequence"/>
</dbReference>
<gene>
    <name evidence="8" type="ORF">B5G36_03450</name>
    <name evidence="7" type="ORF">B6U56_04650</name>
    <name evidence="9" type="ORF">DB362_04395</name>
    <name evidence="6" type="ORF">K8V06_05180</name>
</gene>
<keyword evidence="3" id="KW-0472">Membrane</keyword>
<dbReference type="EMBL" id="DYVK01000049">
    <property type="protein sequence ID" value="HJG15516.1"/>
    <property type="molecule type" value="Genomic_DNA"/>
</dbReference>
<dbReference type="EMBL" id="NBEF01000017">
    <property type="protein sequence ID" value="OQQ90579.1"/>
    <property type="molecule type" value="Genomic_DNA"/>
</dbReference>
<evidence type="ECO:0000313" key="10">
    <source>
        <dbReference type="Proteomes" id="UP000192575"/>
    </source>
</evidence>
<dbReference type="Gene3D" id="2.70.70.10">
    <property type="entry name" value="Glucose Permease (Domain IIA)"/>
    <property type="match status" value="1"/>
</dbReference>
<reference evidence="7 10" key="1">
    <citation type="submission" date="2017-03" db="EMBL/GenBank/DDBJ databases">
        <title>Phylogenomics and comparative genomics of Lactobacillus salivarius, a mammalian gut commensal.</title>
        <authorList>
            <person name="Harris H.M."/>
        </authorList>
    </citation>
    <scope>NUCLEOTIDE SEQUENCE [LARGE SCALE GENOMIC DNA]</scope>
    <source>
        <strain evidence="7 10">JCM 1047</strain>
    </source>
</reference>
<dbReference type="GO" id="GO:0004222">
    <property type="term" value="F:metalloendopeptidase activity"/>
    <property type="evidence" value="ECO:0007669"/>
    <property type="project" value="TreeGrafter"/>
</dbReference>
<evidence type="ECO:0000313" key="12">
    <source>
        <dbReference type="Proteomes" id="UP000245607"/>
    </source>
</evidence>
<dbReference type="Proteomes" id="UP000192575">
    <property type="component" value="Unassembled WGS sequence"/>
</dbReference>